<protein>
    <submittedName>
        <fullName evidence="1">Uncharacterized protein</fullName>
    </submittedName>
</protein>
<dbReference type="Proteomes" id="UP000247480">
    <property type="component" value="Unassembled WGS sequence"/>
</dbReference>
<evidence type="ECO:0000313" key="1">
    <source>
        <dbReference type="EMBL" id="GBH07119.1"/>
    </source>
</evidence>
<proteinExistence type="predicted"/>
<dbReference type="EMBL" id="BGJZ01000015">
    <property type="protein sequence ID" value="GBH07119.1"/>
    <property type="molecule type" value="Genomic_DNA"/>
</dbReference>
<organism evidence="1 2">
    <name type="scientific">Pseudomonas syringae pv. actinidiae</name>
    <dbReference type="NCBI Taxonomy" id="103796"/>
    <lineage>
        <taxon>Bacteria</taxon>
        <taxon>Pseudomonadati</taxon>
        <taxon>Pseudomonadota</taxon>
        <taxon>Gammaproteobacteria</taxon>
        <taxon>Pseudomonadales</taxon>
        <taxon>Pseudomonadaceae</taxon>
        <taxon>Pseudomonas</taxon>
        <taxon>Pseudomonas syringae</taxon>
    </lineage>
</organism>
<gene>
    <name evidence="1" type="ORF">KPSA1_00452</name>
</gene>
<sequence>MLIVRHKTSYLNSGRCHKPPPCHRHKWKSVFQTSKRPDKSKRLPEHFRGAHVGAAPEMFNYNMAPVA</sequence>
<comment type="caution">
    <text evidence="1">The sequence shown here is derived from an EMBL/GenBank/DDBJ whole genome shotgun (WGS) entry which is preliminary data.</text>
</comment>
<dbReference type="AlphaFoldDB" id="A0A2V0Q3T0"/>
<reference evidence="1 2" key="1">
    <citation type="submission" date="2018-04" db="EMBL/GenBank/DDBJ databases">
        <title>Draft genome sequence of Pseudomonas syringae pv. actinidiae biovar 1 strains isolated from kiwifruit in Kagawa prefecture.</title>
        <authorList>
            <person name="Tabuchi M."/>
            <person name="Saito M."/>
            <person name="Fujiwara S."/>
            <person name="Sasa N."/>
            <person name="Akimitsu K."/>
            <person name="Gomi K."/>
            <person name="Konishi-Sugita S."/>
            <person name="Hamano K."/>
            <person name="Kataoka I."/>
        </authorList>
    </citation>
    <scope>NUCLEOTIDE SEQUENCE [LARGE SCALE GENOMIC DNA]</scope>
    <source>
        <strain evidence="1 2">MAFF212206</strain>
    </source>
</reference>
<name>A0A2V0Q3T0_PSESF</name>
<accession>A0A2V0Q3T0</accession>
<evidence type="ECO:0000313" key="2">
    <source>
        <dbReference type="Proteomes" id="UP000247480"/>
    </source>
</evidence>